<name>A0ABX1FT26_9PSEU</name>
<protein>
    <submittedName>
        <fullName evidence="3">Uncharacterized protein</fullName>
    </submittedName>
</protein>
<dbReference type="RefSeq" id="WP_167978629.1">
    <property type="nucleotide sequence ID" value="NZ_VSRL01000211.1"/>
</dbReference>
<dbReference type="EMBL" id="VSRL01000211">
    <property type="protein sequence ID" value="NKE61984.1"/>
    <property type="molecule type" value="Genomic_DNA"/>
</dbReference>
<feature type="region of interest" description="Disordered" evidence="1">
    <location>
        <begin position="92"/>
        <end position="113"/>
    </location>
</feature>
<feature type="transmembrane region" description="Helical" evidence="2">
    <location>
        <begin position="26"/>
        <end position="47"/>
    </location>
</feature>
<comment type="caution">
    <text evidence="3">The sequence shown here is derived from an EMBL/GenBank/DDBJ whole genome shotgun (WGS) entry which is preliminary data.</text>
</comment>
<proteinExistence type="predicted"/>
<keyword evidence="4" id="KW-1185">Reference proteome</keyword>
<evidence type="ECO:0000313" key="3">
    <source>
        <dbReference type="EMBL" id="NKE61984.1"/>
    </source>
</evidence>
<gene>
    <name evidence="3" type="ORF">FXN61_36605</name>
</gene>
<evidence type="ECO:0000256" key="1">
    <source>
        <dbReference type="SAM" id="MobiDB-lite"/>
    </source>
</evidence>
<evidence type="ECO:0000313" key="4">
    <source>
        <dbReference type="Proteomes" id="UP001515943"/>
    </source>
</evidence>
<feature type="compositionally biased region" description="Basic and acidic residues" evidence="1">
    <location>
        <begin position="93"/>
        <end position="105"/>
    </location>
</feature>
<feature type="transmembrane region" description="Helical" evidence="2">
    <location>
        <begin position="53"/>
        <end position="72"/>
    </location>
</feature>
<accession>A0ABX1FT26</accession>
<keyword evidence="2" id="KW-0472">Membrane</keyword>
<keyword evidence="2" id="KW-0812">Transmembrane</keyword>
<organism evidence="3 4">
    <name type="scientific">Lentzea indica</name>
    <dbReference type="NCBI Taxonomy" id="2604800"/>
    <lineage>
        <taxon>Bacteria</taxon>
        <taxon>Bacillati</taxon>
        <taxon>Actinomycetota</taxon>
        <taxon>Actinomycetes</taxon>
        <taxon>Pseudonocardiales</taxon>
        <taxon>Pseudonocardiaceae</taxon>
        <taxon>Lentzea</taxon>
    </lineage>
</organism>
<reference evidence="3 4" key="1">
    <citation type="submission" date="2019-08" db="EMBL/GenBank/DDBJ databases">
        <title>Lentzea from Indian Himalayas.</title>
        <authorList>
            <person name="Mandal S."/>
            <person name="Mallick Gupta A."/>
            <person name="Maiti P.K."/>
            <person name="Sarkar J."/>
            <person name="Mandal S."/>
        </authorList>
    </citation>
    <scope>NUCLEOTIDE SEQUENCE [LARGE SCALE GENOMIC DNA]</scope>
    <source>
        <strain evidence="3 4">PSKA42</strain>
    </source>
</reference>
<dbReference type="Proteomes" id="UP001515943">
    <property type="component" value="Unassembled WGS sequence"/>
</dbReference>
<keyword evidence="2" id="KW-1133">Transmembrane helix</keyword>
<evidence type="ECO:0000256" key="2">
    <source>
        <dbReference type="SAM" id="Phobius"/>
    </source>
</evidence>
<sequence>MKRNTLPNPHSRAEVLRARRKYTEQVVFAVIFTVVELWAIVAVVVLLDDNGVLAVAVSIVLSASLMALWDTWRTLLMFGRALRAWLPEALPAADEKADEKKEPERPPTSLLRL</sequence>